<evidence type="ECO:0000313" key="1">
    <source>
        <dbReference type="Proteomes" id="UP000887565"/>
    </source>
</evidence>
<keyword evidence="1" id="KW-1185">Reference proteome</keyword>
<name>A0A915JFT0_ROMCU</name>
<dbReference type="AlphaFoldDB" id="A0A915JFT0"/>
<sequence>MKKVLSHSLSLLEPHWKFPHLGIGSLMNRPLNATISMHFPYKADSSTRFALTNTRFEFQNEEKSIVFDCDARNQCLRPPDCLEFITTKYSIADLMGSIL</sequence>
<proteinExistence type="predicted"/>
<dbReference type="WBParaSite" id="nRc.2.0.1.t24391-RA">
    <property type="protein sequence ID" value="nRc.2.0.1.t24391-RA"/>
    <property type="gene ID" value="nRc.2.0.1.g24391"/>
</dbReference>
<accession>A0A915JFT0</accession>
<reference evidence="2" key="1">
    <citation type="submission" date="2022-11" db="UniProtKB">
        <authorList>
            <consortium name="WormBaseParasite"/>
        </authorList>
    </citation>
    <scope>IDENTIFICATION</scope>
</reference>
<protein>
    <submittedName>
        <fullName evidence="2">Uncharacterized protein</fullName>
    </submittedName>
</protein>
<organism evidence="1 2">
    <name type="scientific">Romanomermis culicivorax</name>
    <name type="common">Nematode worm</name>
    <dbReference type="NCBI Taxonomy" id="13658"/>
    <lineage>
        <taxon>Eukaryota</taxon>
        <taxon>Metazoa</taxon>
        <taxon>Ecdysozoa</taxon>
        <taxon>Nematoda</taxon>
        <taxon>Enoplea</taxon>
        <taxon>Dorylaimia</taxon>
        <taxon>Mermithida</taxon>
        <taxon>Mermithoidea</taxon>
        <taxon>Mermithidae</taxon>
        <taxon>Romanomermis</taxon>
    </lineage>
</organism>
<evidence type="ECO:0000313" key="2">
    <source>
        <dbReference type="WBParaSite" id="nRc.2.0.1.t24391-RA"/>
    </source>
</evidence>
<dbReference type="Proteomes" id="UP000887565">
    <property type="component" value="Unplaced"/>
</dbReference>